<dbReference type="EMBL" id="JALJOV010000119">
    <property type="protein sequence ID" value="KAK9866986.1"/>
    <property type="molecule type" value="Genomic_DNA"/>
</dbReference>
<organism evidence="4 5">
    <name type="scientific">Apatococcus fuscideae</name>
    <dbReference type="NCBI Taxonomy" id="2026836"/>
    <lineage>
        <taxon>Eukaryota</taxon>
        <taxon>Viridiplantae</taxon>
        <taxon>Chlorophyta</taxon>
        <taxon>core chlorophytes</taxon>
        <taxon>Trebouxiophyceae</taxon>
        <taxon>Chlorellales</taxon>
        <taxon>Chlorellaceae</taxon>
        <taxon>Apatococcus</taxon>
    </lineage>
</organism>
<dbReference type="InterPro" id="IPR027417">
    <property type="entry name" value="P-loop_NTPase"/>
</dbReference>
<proteinExistence type="predicted"/>
<comment type="caution">
    <text evidence="4">The sequence shown here is derived from an EMBL/GenBank/DDBJ whole genome shotgun (WGS) entry which is preliminary data.</text>
</comment>
<keyword evidence="1" id="KW-0677">Repeat</keyword>
<reference evidence="4 5" key="1">
    <citation type="journal article" date="2024" name="Nat. Commun.">
        <title>Phylogenomics reveals the evolutionary origins of lichenization in chlorophyte algae.</title>
        <authorList>
            <person name="Puginier C."/>
            <person name="Libourel C."/>
            <person name="Otte J."/>
            <person name="Skaloud P."/>
            <person name="Haon M."/>
            <person name="Grisel S."/>
            <person name="Petersen M."/>
            <person name="Berrin J.G."/>
            <person name="Delaux P.M."/>
            <person name="Dal Grande F."/>
            <person name="Keller J."/>
        </authorList>
    </citation>
    <scope>NUCLEOTIDE SEQUENCE [LARGE SCALE GENOMIC DNA]</scope>
    <source>
        <strain evidence="4 5">SAG 2523</strain>
    </source>
</reference>
<evidence type="ECO:0000259" key="3">
    <source>
        <dbReference type="Pfam" id="PF00005"/>
    </source>
</evidence>
<evidence type="ECO:0000313" key="5">
    <source>
        <dbReference type="Proteomes" id="UP001485043"/>
    </source>
</evidence>
<dbReference type="GO" id="GO:0005524">
    <property type="term" value="F:ATP binding"/>
    <property type="evidence" value="ECO:0007669"/>
    <property type="project" value="InterPro"/>
</dbReference>
<dbReference type="PANTHER" id="PTHR19211">
    <property type="entry name" value="ATP-BINDING TRANSPORT PROTEIN-RELATED"/>
    <property type="match status" value="1"/>
</dbReference>
<accession>A0AAW1TER8</accession>
<name>A0AAW1TER8_9CHLO</name>
<dbReference type="AlphaFoldDB" id="A0AAW1TER8"/>
<dbReference type="Gene3D" id="3.40.50.300">
    <property type="entry name" value="P-loop containing nucleotide triphosphate hydrolases"/>
    <property type="match status" value="1"/>
</dbReference>
<keyword evidence="5" id="KW-1185">Reference proteome</keyword>
<feature type="region of interest" description="Disordered" evidence="2">
    <location>
        <begin position="1"/>
        <end position="25"/>
    </location>
</feature>
<dbReference type="PANTHER" id="PTHR19211:SF15">
    <property type="entry name" value="ATP-BINDING CASSETTE SUB-FAMILY F MEMBER 2"/>
    <property type="match status" value="1"/>
</dbReference>
<sequence>MVSDAKKKKAAAKKKGQAVATGKGAEAMEAIEEDLKAQLENGDANGGVYEDTTTDRACTGVLGSHPQSRDIHIDSFSLLFHGHELIQDSTVQLNFGRRYGVIGPNGCGKSSFLKALGNREVPIPDHIDIYMLDREMEATDLTALQAVMQVDEMKQRLEKQAEALAQEEGPEAEMQLEDIYERLEGLDASTSEARAGKLLHGLGFTKRMQAQKTRDFSGGWRMRIALARALFVKPTFLILDEPTNPLGP</sequence>
<dbReference type="Proteomes" id="UP001485043">
    <property type="component" value="Unassembled WGS sequence"/>
</dbReference>
<dbReference type="SUPFAM" id="SSF52540">
    <property type="entry name" value="P-loop containing nucleoside triphosphate hydrolases"/>
    <property type="match status" value="1"/>
</dbReference>
<feature type="compositionally biased region" description="Basic residues" evidence="2">
    <location>
        <begin position="1"/>
        <end position="16"/>
    </location>
</feature>
<gene>
    <name evidence="4" type="ORF">WJX84_002706</name>
</gene>
<evidence type="ECO:0000256" key="1">
    <source>
        <dbReference type="ARBA" id="ARBA00022737"/>
    </source>
</evidence>
<dbReference type="InterPro" id="IPR050611">
    <property type="entry name" value="ABCF"/>
</dbReference>
<evidence type="ECO:0000256" key="2">
    <source>
        <dbReference type="SAM" id="MobiDB-lite"/>
    </source>
</evidence>
<dbReference type="Pfam" id="PF00005">
    <property type="entry name" value="ABC_tran"/>
    <property type="match status" value="1"/>
</dbReference>
<evidence type="ECO:0000313" key="4">
    <source>
        <dbReference type="EMBL" id="KAK9866986.1"/>
    </source>
</evidence>
<dbReference type="GO" id="GO:0016887">
    <property type="term" value="F:ATP hydrolysis activity"/>
    <property type="evidence" value="ECO:0007669"/>
    <property type="project" value="InterPro"/>
</dbReference>
<dbReference type="InterPro" id="IPR003439">
    <property type="entry name" value="ABC_transporter-like_ATP-bd"/>
</dbReference>
<protein>
    <recommendedName>
        <fullName evidence="3">ABC transporter domain-containing protein</fullName>
    </recommendedName>
</protein>
<feature type="domain" description="ABC transporter" evidence="3">
    <location>
        <begin position="87"/>
        <end position="244"/>
    </location>
</feature>